<dbReference type="PANTHER" id="PTHR45676">
    <property type="entry name" value="RING-H2 FINGER PROTEIN ATL51-RELATED"/>
    <property type="match status" value="1"/>
</dbReference>
<keyword evidence="2" id="KW-1133">Transmembrane helix</keyword>
<dbReference type="PANTHER" id="PTHR45676:SF41">
    <property type="entry name" value="RING-H2 FINGER PROTEIN ATL66"/>
    <property type="match status" value="1"/>
</dbReference>
<proteinExistence type="predicted"/>
<keyword evidence="1" id="KW-0863">Zinc-finger</keyword>
<keyword evidence="2" id="KW-0472">Membrane</keyword>
<evidence type="ECO:0000313" key="5">
    <source>
        <dbReference type="Proteomes" id="UP000219602"/>
    </source>
</evidence>
<keyword evidence="2" id="KW-0812">Transmembrane</keyword>
<evidence type="ECO:0000256" key="2">
    <source>
        <dbReference type="SAM" id="Phobius"/>
    </source>
</evidence>
<dbReference type="PROSITE" id="PS50089">
    <property type="entry name" value="ZF_RING_2"/>
    <property type="match status" value="1"/>
</dbReference>
<evidence type="ECO:0000259" key="3">
    <source>
        <dbReference type="PROSITE" id="PS50089"/>
    </source>
</evidence>
<keyword evidence="1" id="KW-0479">Metal-binding</keyword>
<dbReference type="Gene3D" id="3.30.40.10">
    <property type="entry name" value="Zinc/RING finger domain, C3HC4 (zinc finger)"/>
    <property type="match status" value="1"/>
</dbReference>
<gene>
    <name evidence="4" type="ORF">AU210_008515</name>
</gene>
<accession>A0A2H3H1Z8</accession>
<dbReference type="InterPro" id="IPR013083">
    <property type="entry name" value="Znf_RING/FYVE/PHD"/>
</dbReference>
<organism evidence="4 5">
    <name type="scientific">Fusarium oxysporum f. sp. radicis-cucumerinum</name>
    <dbReference type="NCBI Taxonomy" id="327505"/>
    <lineage>
        <taxon>Eukaryota</taxon>
        <taxon>Fungi</taxon>
        <taxon>Dikarya</taxon>
        <taxon>Ascomycota</taxon>
        <taxon>Pezizomycotina</taxon>
        <taxon>Sordariomycetes</taxon>
        <taxon>Hypocreomycetidae</taxon>
        <taxon>Hypocreales</taxon>
        <taxon>Nectriaceae</taxon>
        <taxon>Fusarium</taxon>
        <taxon>Fusarium oxysporum species complex</taxon>
    </lineage>
</organism>
<reference evidence="4 5" key="2">
    <citation type="journal article" date="2017" name="Sci. Rep.">
        <title>A mobile pathogenicity chromosome in Fusarium oxysporum for infection of multiple cucurbit species.</title>
        <authorList>
            <person name="van Dam P."/>
            <person name="Fokkens L."/>
            <person name="Ayukawa Y."/>
            <person name="van der Gragt M."/>
            <person name="Ter Horst A."/>
            <person name="Brankovics B."/>
            <person name="Houterman P.M."/>
            <person name="Arie T."/>
            <person name="Rep M."/>
        </authorList>
    </citation>
    <scope>NUCLEOTIDE SEQUENCE [LARGE SCALE GENOMIC DNA]</scope>
    <source>
        <strain evidence="4 5">Forc016</strain>
    </source>
</reference>
<evidence type="ECO:0000256" key="1">
    <source>
        <dbReference type="PROSITE-ProRule" id="PRU00175"/>
    </source>
</evidence>
<dbReference type="Proteomes" id="UP000219602">
    <property type="component" value="Chromosome 7"/>
</dbReference>
<dbReference type="Pfam" id="PF13639">
    <property type="entry name" value="zf-RING_2"/>
    <property type="match status" value="1"/>
</dbReference>
<sequence length="158" mass="18331">MNPWSTKYAQKDGSETESYDDRASSVHLPWFLFGGTLAIVTIIIILLKFRSCNTRRQPRMTVIRVPPRQRTPIERHNLQTLNRANPSIKYKDVRKQSSVSSTEVSLAEICAVCLETLVDEEDVRRLTCEHVFHTRCLDSWFKEHHVDCPLCKCIFIPN</sequence>
<feature type="domain" description="RING-type" evidence="3">
    <location>
        <begin position="110"/>
        <end position="152"/>
    </location>
</feature>
<dbReference type="SUPFAM" id="SSF57850">
    <property type="entry name" value="RING/U-box"/>
    <property type="match status" value="1"/>
</dbReference>
<keyword evidence="1" id="KW-0862">Zinc</keyword>
<feature type="transmembrane region" description="Helical" evidence="2">
    <location>
        <begin position="28"/>
        <end position="49"/>
    </location>
</feature>
<evidence type="ECO:0000313" key="4">
    <source>
        <dbReference type="EMBL" id="PCD35960.1"/>
    </source>
</evidence>
<dbReference type="AlphaFoldDB" id="A0A2H3H1Z8"/>
<dbReference type="GO" id="GO:0008270">
    <property type="term" value="F:zinc ion binding"/>
    <property type="evidence" value="ECO:0007669"/>
    <property type="project" value="UniProtKB-KW"/>
</dbReference>
<dbReference type="STRING" id="327505.A0A2H3H1Z8"/>
<dbReference type="EMBL" id="MABQ02000005">
    <property type="protein sequence ID" value="PCD35960.1"/>
    <property type="molecule type" value="Genomic_DNA"/>
</dbReference>
<reference evidence="4 5" key="1">
    <citation type="journal article" date="2016" name="Environ. Microbiol.">
        <title>Effector profiles distinguish formae speciales of Fusarium oxysporum.</title>
        <authorList>
            <person name="van Dam P."/>
            <person name="Fokkens L."/>
            <person name="Schmidt S.M."/>
            <person name="Linmans J.H."/>
            <person name="Kistler H.C."/>
            <person name="Ma L.J."/>
            <person name="Rep M."/>
        </authorList>
    </citation>
    <scope>NUCLEOTIDE SEQUENCE [LARGE SCALE GENOMIC DNA]</scope>
    <source>
        <strain evidence="4 5">Forc016</strain>
    </source>
</reference>
<dbReference type="SMART" id="SM00184">
    <property type="entry name" value="RING"/>
    <property type="match status" value="1"/>
</dbReference>
<protein>
    <recommendedName>
        <fullName evidence="3">RING-type domain-containing protein</fullName>
    </recommendedName>
</protein>
<comment type="caution">
    <text evidence="4">The sequence shown here is derived from an EMBL/GenBank/DDBJ whole genome shotgun (WGS) entry which is preliminary data.</text>
</comment>
<name>A0A2H3H1Z8_FUSOX</name>
<dbReference type="InterPro" id="IPR001841">
    <property type="entry name" value="Znf_RING"/>
</dbReference>